<comment type="subcellular location">
    <subcellularLocation>
        <location evidence="1 11">Nucleus</location>
    </subcellularLocation>
</comment>
<dbReference type="InterPro" id="IPR036388">
    <property type="entry name" value="WH-like_DNA-bd_sf"/>
</dbReference>
<evidence type="ECO:0000256" key="9">
    <source>
        <dbReference type="ARBA" id="ARBA00023242"/>
    </source>
</evidence>
<dbReference type="GO" id="GO:0005524">
    <property type="term" value="F:ATP binding"/>
    <property type="evidence" value="ECO:0007669"/>
    <property type="project" value="UniProtKB-KW"/>
</dbReference>
<dbReference type="SUPFAM" id="SSF46785">
    <property type="entry name" value="Winged helix' DNA-binding domain"/>
    <property type="match status" value="1"/>
</dbReference>
<evidence type="ECO:0000259" key="12">
    <source>
        <dbReference type="PROSITE" id="PS51192"/>
    </source>
</evidence>
<protein>
    <recommendedName>
        <fullName evidence="11">ATP-dependent DNA helicase</fullName>
        <ecNumber evidence="11">5.6.2.4</ecNumber>
    </recommendedName>
</protein>
<evidence type="ECO:0000256" key="5">
    <source>
        <dbReference type="ARBA" id="ARBA00022806"/>
    </source>
</evidence>
<evidence type="ECO:0000256" key="10">
    <source>
        <dbReference type="ARBA" id="ARBA00034617"/>
    </source>
</evidence>
<dbReference type="Pfam" id="PF00271">
    <property type="entry name" value="Helicase_C"/>
    <property type="match status" value="1"/>
</dbReference>
<dbReference type="GO" id="GO:0005737">
    <property type="term" value="C:cytoplasm"/>
    <property type="evidence" value="ECO:0007669"/>
    <property type="project" value="TreeGrafter"/>
</dbReference>
<evidence type="ECO:0000313" key="14">
    <source>
        <dbReference type="EMBL" id="PCH38733.1"/>
    </source>
</evidence>
<dbReference type="SMART" id="SM00490">
    <property type="entry name" value="HELICc"/>
    <property type="match status" value="1"/>
</dbReference>
<evidence type="ECO:0000256" key="4">
    <source>
        <dbReference type="ARBA" id="ARBA00022801"/>
    </source>
</evidence>
<keyword evidence="7" id="KW-0238">DNA-binding</keyword>
<evidence type="ECO:0000256" key="3">
    <source>
        <dbReference type="ARBA" id="ARBA00022741"/>
    </source>
</evidence>
<dbReference type="PROSITE" id="PS51194">
    <property type="entry name" value="HELICASE_CTER"/>
    <property type="match status" value="1"/>
</dbReference>
<dbReference type="EC" id="5.6.2.4" evidence="11"/>
<dbReference type="SMART" id="SM00956">
    <property type="entry name" value="RQC"/>
    <property type="match status" value="1"/>
</dbReference>
<dbReference type="Pfam" id="PF16124">
    <property type="entry name" value="RecQ_Zn_bind"/>
    <property type="match status" value="1"/>
</dbReference>
<keyword evidence="3 11" id="KW-0547">Nucleotide-binding</keyword>
<evidence type="ECO:0000256" key="1">
    <source>
        <dbReference type="ARBA" id="ARBA00004123"/>
    </source>
</evidence>
<accession>A0A2H3JFX1</accession>
<dbReference type="PROSITE" id="PS51192">
    <property type="entry name" value="HELICASE_ATP_BIND_1"/>
    <property type="match status" value="1"/>
</dbReference>
<dbReference type="InterPro" id="IPR011545">
    <property type="entry name" value="DEAD/DEAH_box_helicase_dom"/>
</dbReference>
<dbReference type="CDD" id="cd18794">
    <property type="entry name" value="SF2_C_RecQ"/>
    <property type="match status" value="1"/>
</dbReference>
<evidence type="ECO:0000256" key="8">
    <source>
        <dbReference type="ARBA" id="ARBA00023235"/>
    </source>
</evidence>
<evidence type="ECO:0000256" key="11">
    <source>
        <dbReference type="RuleBase" id="RU364117"/>
    </source>
</evidence>
<dbReference type="InterPro" id="IPR018982">
    <property type="entry name" value="RQC_domain"/>
</dbReference>
<reference evidence="14 15" key="1">
    <citation type="journal article" date="2012" name="Science">
        <title>The Paleozoic origin of enzymatic lignin decomposition reconstructed from 31 fungal genomes.</title>
        <authorList>
            <person name="Floudas D."/>
            <person name="Binder M."/>
            <person name="Riley R."/>
            <person name="Barry K."/>
            <person name="Blanchette R.A."/>
            <person name="Henrissat B."/>
            <person name="Martinez A.T."/>
            <person name="Otillar R."/>
            <person name="Spatafora J.W."/>
            <person name="Yadav J.S."/>
            <person name="Aerts A."/>
            <person name="Benoit I."/>
            <person name="Boyd A."/>
            <person name="Carlson A."/>
            <person name="Copeland A."/>
            <person name="Coutinho P.M."/>
            <person name="de Vries R.P."/>
            <person name="Ferreira P."/>
            <person name="Findley K."/>
            <person name="Foster B."/>
            <person name="Gaskell J."/>
            <person name="Glotzer D."/>
            <person name="Gorecki P."/>
            <person name="Heitman J."/>
            <person name="Hesse C."/>
            <person name="Hori C."/>
            <person name="Igarashi K."/>
            <person name="Jurgens J.A."/>
            <person name="Kallen N."/>
            <person name="Kersten P."/>
            <person name="Kohler A."/>
            <person name="Kuees U."/>
            <person name="Kumar T.K.A."/>
            <person name="Kuo A."/>
            <person name="LaButti K."/>
            <person name="Larrondo L.F."/>
            <person name="Lindquist E."/>
            <person name="Ling A."/>
            <person name="Lombard V."/>
            <person name="Lucas S."/>
            <person name="Lundell T."/>
            <person name="Martin R."/>
            <person name="McLaughlin D.J."/>
            <person name="Morgenstern I."/>
            <person name="Morin E."/>
            <person name="Murat C."/>
            <person name="Nagy L.G."/>
            <person name="Nolan M."/>
            <person name="Ohm R.A."/>
            <person name="Patyshakuliyeva A."/>
            <person name="Rokas A."/>
            <person name="Ruiz-Duenas F.J."/>
            <person name="Sabat G."/>
            <person name="Salamov A."/>
            <person name="Samejima M."/>
            <person name="Schmutz J."/>
            <person name="Slot J.C."/>
            <person name="St John F."/>
            <person name="Stenlid J."/>
            <person name="Sun H."/>
            <person name="Sun S."/>
            <person name="Syed K."/>
            <person name="Tsang A."/>
            <person name="Wiebenga A."/>
            <person name="Young D."/>
            <person name="Pisabarro A."/>
            <person name="Eastwood D.C."/>
            <person name="Martin F."/>
            <person name="Cullen D."/>
            <person name="Grigoriev I.V."/>
            <person name="Hibbett D.S."/>
        </authorList>
    </citation>
    <scope>NUCLEOTIDE SEQUENCE [LARGE SCALE GENOMIC DNA]</scope>
    <source>
        <strain evidence="14 15">MD-104</strain>
    </source>
</reference>
<dbReference type="InterPro" id="IPR014001">
    <property type="entry name" value="Helicase_ATP-bd"/>
</dbReference>
<dbReference type="GO" id="GO:0009378">
    <property type="term" value="F:four-way junction helicase activity"/>
    <property type="evidence" value="ECO:0007669"/>
    <property type="project" value="TreeGrafter"/>
</dbReference>
<dbReference type="PANTHER" id="PTHR13710:SF153">
    <property type="entry name" value="RECQ-LIKE DNA HELICASE BLM"/>
    <property type="match status" value="1"/>
</dbReference>
<dbReference type="InterPro" id="IPR004589">
    <property type="entry name" value="DNA_helicase_ATP-dep_RecQ"/>
</dbReference>
<dbReference type="OrthoDB" id="10261556at2759"/>
<dbReference type="Pfam" id="PF00270">
    <property type="entry name" value="DEAD"/>
    <property type="match status" value="1"/>
</dbReference>
<name>A0A2H3JFX1_WOLCO</name>
<dbReference type="InterPro" id="IPR036390">
    <property type="entry name" value="WH_DNA-bd_sf"/>
</dbReference>
<feature type="domain" description="Helicase ATP-binding" evidence="12">
    <location>
        <begin position="30"/>
        <end position="208"/>
    </location>
</feature>
<dbReference type="FunFam" id="3.40.50.300:FF:001975">
    <property type="entry name" value="ATP-dependent DNA helicase"/>
    <property type="match status" value="1"/>
</dbReference>
<keyword evidence="5 11" id="KW-0347">Helicase</keyword>
<dbReference type="CDD" id="cd17920">
    <property type="entry name" value="DEXHc_RecQ"/>
    <property type="match status" value="1"/>
</dbReference>
<dbReference type="InterPro" id="IPR027417">
    <property type="entry name" value="P-loop_NTPase"/>
</dbReference>
<evidence type="ECO:0000259" key="13">
    <source>
        <dbReference type="PROSITE" id="PS51194"/>
    </source>
</evidence>
<dbReference type="GO" id="GO:0003677">
    <property type="term" value="F:DNA binding"/>
    <property type="evidence" value="ECO:0007669"/>
    <property type="project" value="UniProtKB-KW"/>
</dbReference>
<dbReference type="Gene3D" id="3.40.50.300">
    <property type="entry name" value="P-loop containing nucleotide triphosphate hydrolases"/>
    <property type="match status" value="2"/>
</dbReference>
<dbReference type="OMA" id="HHDIPKS"/>
<dbReference type="Pfam" id="PF09382">
    <property type="entry name" value="RQC"/>
    <property type="match status" value="1"/>
</dbReference>
<sequence>MLTPYYAEIKEKLRTIFNLVDFRSNQLEAITATLAGRDVLVLMPTGGGKSLCYQLPAVCESGTTRGVTIVIGPLLSLMQNQVESLEEKGVDVVQFNGDQDLEESGRVGRRLLAAKKPNILFVTPEKLQRSGRFNDILERLYEEGYLARFVVDESHCVVKWGRDFRDSYKNLGSLRTKFPNVPIMALTATANIQVKTDIMRLLKIEHCEVLSQSMNRPNLNYEVRAKASGRTGVIKQIADFIKECHPNDTGIIYTSSRQMCEEVAKVLREQYRLQARHYHAKVDARDKEEVQQAWQSGKCKIIVATIAFGMGIDKPDVRFVCHHSLPSDLDGYYQETGRAGRDGNPSDCILFYRYIDAKQRRQAITTNPDINKEERDHQVDELQRVVQYCQNDVDCRRLQVLAYYSEKFDVRLCKQGCDNCRNPAAPEKQDVTATAVDIIRLAQALTVRDKERITRNQLVDVIRGSQNAKVKERGWDRQPLFGLGKDTNRERIERIVDRLDNMGLFDQVTMAGGDWSSSYLVVCPNHSRHA</sequence>
<dbReference type="NCBIfam" id="TIGR00614">
    <property type="entry name" value="recQ_fam"/>
    <property type="match status" value="1"/>
</dbReference>
<dbReference type="GO" id="GO:0006260">
    <property type="term" value="P:DNA replication"/>
    <property type="evidence" value="ECO:0007669"/>
    <property type="project" value="InterPro"/>
</dbReference>
<dbReference type="FunFam" id="3.40.50.300:FF:001389">
    <property type="entry name" value="ATP-dependent DNA helicase RecQ"/>
    <property type="match status" value="1"/>
</dbReference>
<dbReference type="GO" id="GO:0005634">
    <property type="term" value="C:nucleus"/>
    <property type="evidence" value="ECO:0007669"/>
    <property type="project" value="UniProtKB-SubCell"/>
</dbReference>
<evidence type="ECO:0000256" key="6">
    <source>
        <dbReference type="ARBA" id="ARBA00022840"/>
    </source>
</evidence>
<dbReference type="GO" id="GO:0000724">
    <property type="term" value="P:double-strand break repair via homologous recombination"/>
    <property type="evidence" value="ECO:0007669"/>
    <property type="project" value="TreeGrafter"/>
</dbReference>
<dbReference type="Proteomes" id="UP000218811">
    <property type="component" value="Unassembled WGS sequence"/>
</dbReference>
<dbReference type="Gene3D" id="1.10.10.10">
    <property type="entry name" value="Winged helix-like DNA-binding domain superfamily/Winged helix DNA-binding domain"/>
    <property type="match status" value="1"/>
</dbReference>
<comment type="similarity">
    <text evidence="2 11">Belongs to the helicase family. RecQ subfamily.</text>
</comment>
<dbReference type="PANTHER" id="PTHR13710">
    <property type="entry name" value="DNA HELICASE RECQ FAMILY MEMBER"/>
    <property type="match status" value="1"/>
</dbReference>
<dbReference type="GO" id="GO:0043138">
    <property type="term" value="F:3'-5' DNA helicase activity"/>
    <property type="evidence" value="ECO:0007669"/>
    <property type="project" value="UniProtKB-EC"/>
</dbReference>
<comment type="catalytic activity">
    <reaction evidence="11">
        <text>ATP + H2O = ADP + phosphate + H(+)</text>
        <dbReference type="Rhea" id="RHEA:13065"/>
        <dbReference type="ChEBI" id="CHEBI:15377"/>
        <dbReference type="ChEBI" id="CHEBI:15378"/>
        <dbReference type="ChEBI" id="CHEBI:30616"/>
        <dbReference type="ChEBI" id="CHEBI:43474"/>
        <dbReference type="ChEBI" id="CHEBI:456216"/>
    </reaction>
</comment>
<evidence type="ECO:0000256" key="2">
    <source>
        <dbReference type="ARBA" id="ARBA00005446"/>
    </source>
</evidence>
<feature type="domain" description="Helicase C-terminal" evidence="13">
    <location>
        <begin position="236"/>
        <end position="383"/>
    </location>
</feature>
<dbReference type="EMBL" id="KB467942">
    <property type="protein sequence ID" value="PCH38733.1"/>
    <property type="molecule type" value="Genomic_DNA"/>
</dbReference>
<gene>
    <name evidence="14" type="ORF">WOLCODRAFT_64493</name>
</gene>
<dbReference type="AlphaFoldDB" id="A0A2H3JFX1"/>
<dbReference type="InterPro" id="IPR001650">
    <property type="entry name" value="Helicase_C-like"/>
</dbReference>
<keyword evidence="9 11" id="KW-0539">Nucleus</keyword>
<evidence type="ECO:0000313" key="15">
    <source>
        <dbReference type="Proteomes" id="UP000218811"/>
    </source>
</evidence>
<proteinExistence type="inferred from homology"/>
<comment type="catalytic activity">
    <reaction evidence="10 11">
        <text>Couples ATP hydrolysis with the unwinding of duplex DNA by translocating in the 3'-5' direction.</text>
        <dbReference type="EC" id="5.6.2.4"/>
    </reaction>
</comment>
<keyword evidence="4 11" id="KW-0378">Hydrolase</keyword>
<keyword evidence="8" id="KW-0413">Isomerase</keyword>
<dbReference type="SUPFAM" id="SSF52540">
    <property type="entry name" value="P-loop containing nucleoside triphosphate hydrolases"/>
    <property type="match status" value="1"/>
</dbReference>
<evidence type="ECO:0000256" key="7">
    <source>
        <dbReference type="ARBA" id="ARBA00023125"/>
    </source>
</evidence>
<dbReference type="SMART" id="SM00487">
    <property type="entry name" value="DEXDc"/>
    <property type="match status" value="1"/>
</dbReference>
<dbReference type="InterPro" id="IPR032284">
    <property type="entry name" value="RecQ_Zn-bd"/>
</dbReference>
<dbReference type="STRING" id="742152.A0A2H3JFX1"/>
<dbReference type="GO" id="GO:0016887">
    <property type="term" value="F:ATP hydrolysis activity"/>
    <property type="evidence" value="ECO:0007669"/>
    <property type="project" value="RHEA"/>
</dbReference>
<keyword evidence="6 11" id="KW-0067">ATP-binding</keyword>
<organism evidence="14 15">
    <name type="scientific">Wolfiporia cocos (strain MD-104)</name>
    <name type="common">Brown rot fungus</name>
    <dbReference type="NCBI Taxonomy" id="742152"/>
    <lineage>
        <taxon>Eukaryota</taxon>
        <taxon>Fungi</taxon>
        <taxon>Dikarya</taxon>
        <taxon>Basidiomycota</taxon>
        <taxon>Agaricomycotina</taxon>
        <taxon>Agaricomycetes</taxon>
        <taxon>Polyporales</taxon>
        <taxon>Phaeolaceae</taxon>
        <taxon>Wolfiporia</taxon>
    </lineage>
</organism>
<keyword evidence="15" id="KW-1185">Reference proteome</keyword>
<dbReference type="GO" id="GO:0005694">
    <property type="term" value="C:chromosome"/>
    <property type="evidence" value="ECO:0007669"/>
    <property type="project" value="TreeGrafter"/>
</dbReference>